<protein>
    <submittedName>
        <fullName evidence="1">Uncharacterized protein</fullName>
    </submittedName>
</protein>
<gene>
    <name evidence="1" type="ORF">JMN32_14870</name>
</gene>
<sequence>MIIYVQGRAYYESVGMPGQLIRLVSYTDIRVSVFKLLPGNKTGSLELK</sequence>
<proteinExistence type="predicted"/>
<keyword evidence="2" id="KW-1185">Reference proteome</keyword>
<name>A0A937FZ09_9BACT</name>
<evidence type="ECO:0000313" key="2">
    <source>
        <dbReference type="Proteomes" id="UP000614216"/>
    </source>
</evidence>
<dbReference type="AlphaFoldDB" id="A0A937FZ09"/>
<comment type="caution">
    <text evidence="1">The sequence shown here is derived from an EMBL/GenBank/DDBJ whole genome shotgun (WGS) entry which is preliminary data.</text>
</comment>
<dbReference type="Proteomes" id="UP000614216">
    <property type="component" value="Unassembled WGS sequence"/>
</dbReference>
<reference evidence="1" key="1">
    <citation type="submission" date="2021-01" db="EMBL/GenBank/DDBJ databases">
        <title>Fulvivirga kasyanovii gen. nov., sp nov., a novel member of the phylum Bacteroidetes isolated from seawater in a mussel farm.</title>
        <authorList>
            <person name="Zhao L.-H."/>
            <person name="Wang Z.-J."/>
        </authorList>
    </citation>
    <scope>NUCLEOTIDE SEQUENCE</scope>
    <source>
        <strain evidence="1">29W222</strain>
    </source>
</reference>
<accession>A0A937FZ09</accession>
<dbReference type="RefSeq" id="WP_202857138.1">
    <property type="nucleotide sequence ID" value="NZ_JAEUGD010000045.1"/>
</dbReference>
<organism evidence="1 2">
    <name type="scientific">Fulvivirga marina</name>
    <dbReference type="NCBI Taxonomy" id="2494733"/>
    <lineage>
        <taxon>Bacteria</taxon>
        <taxon>Pseudomonadati</taxon>
        <taxon>Bacteroidota</taxon>
        <taxon>Cytophagia</taxon>
        <taxon>Cytophagales</taxon>
        <taxon>Fulvivirgaceae</taxon>
        <taxon>Fulvivirga</taxon>
    </lineage>
</organism>
<dbReference type="EMBL" id="JAEUGD010000045">
    <property type="protein sequence ID" value="MBL6447598.1"/>
    <property type="molecule type" value="Genomic_DNA"/>
</dbReference>
<evidence type="ECO:0000313" key="1">
    <source>
        <dbReference type="EMBL" id="MBL6447598.1"/>
    </source>
</evidence>